<evidence type="ECO:0000313" key="1">
    <source>
        <dbReference type="EMBL" id="PHK98393.1"/>
    </source>
</evidence>
<gene>
    <name evidence="1" type="ORF">CGL56_11915</name>
</gene>
<reference evidence="1 2" key="1">
    <citation type="submission" date="2017-10" db="EMBL/GenBank/DDBJ databases">
        <title>The draft genome sequence of Lewinella marina KCTC 32374.</title>
        <authorList>
            <person name="Wang K."/>
        </authorList>
    </citation>
    <scope>NUCLEOTIDE SEQUENCE [LARGE SCALE GENOMIC DNA]</scope>
    <source>
        <strain evidence="1 2">MKG-38</strain>
    </source>
</reference>
<dbReference type="RefSeq" id="WP_099106780.1">
    <property type="nucleotide sequence ID" value="NZ_JAATJF010000004.1"/>
</dbReference>
<dbReference type="OrthoDB" id="1441229at2"/>
<dbReference type="Proteomes" id="UP000226437">
    <property type="component" value="Unassembled WGS sequence"/>
</dbReference>
<evidence type="ECO:0000313" key="2">
    <source>
        <dbReference type="Proteomes" id="UP000226437"/>
    </source>
</evidence>
<accession>A0A2G0CEJ3</accession>
<name>A0A2G0CEJ3_9BACT</name>
<organism evidence="1 2">
    <name type="scientific">Neolewinella marina</name>
    <dbReference type="NCBI Taxonomy" id="438751"/>
    <lineage>
        <taxon>Bacteria</taxon>
        <taxon>Pseudomonadati</taxon>
        <taxon>Bacteroidota</taxon>
        <taxon>Saprospiria</taxon>
        <taxon>Saprospirales</taxon>
        <taxon>Lewinellaceae</taxon>
        <taxon>Neolewinella</taxon>
    </lineage>
</organism>
<dbReference type="AlphaFoldDB" id="A0A2G0CEJ3"/>
<dbReference type="EMBL" id="PDLO01000004">
    <property type="protein sequence ID" value="PHK98393.1"/>
    <property type="molecule type" value="Genomic_DNA"/>
</dbReference>
<sequence>MERYLTQLLADLRAITRERQNRCGTTTDHYSLNEAGRPIKDFATYQAELHQFFYGEGEGSMYREIGLLPEAFPPAPRLTDAQLRALVSQILDVWTAYRIIPTVPAGISPRRLYPELLRIMHEPFQDPGEDGWIQQEFCHFLPEECPWDPEFCSCCWTDGEAE</sequence>
<proteinExistence type="predicted"/>
<keyword evidence="2" id="KW-1185">Reference proteome</keyword>
<comment type="caution">
    <text evidence="1">The sequence shown here is derived from an EMBL/GenBank/DDBJ whole genome shotgun (WGS) entry which is preliminary data.</text>
</comment>
<protein>
    <submittedName>
        <fullName evidence="1">Uncharacterized protein</fullName>
    </submittedName>
</protein>